<feature type="compositionally biased region" description="Basic and acidic residues" evidence="1">
    <location>
        <begin position="1"/>
        <end position="32"/>
    </location>
</feature>
<evidence type="ECO:0000256" key="1">
    <source>
        <dbReference type="SAM" id="MobiDB-lite"/>
    </source>
</evidence>
<organism evidence="2 3">
    <name type="scientific">Penicilliopsis zonata CBS 506.65</name>
    <dbReference type="NCBI Taxonomy" id="1073090"/>
    <lineage>
        <taxon>Eukaryota</taxon>
        <taxon>Fungi</taxon>
        <taxon>Dikarya</taxon>
        <taxon>Ascomycota</taxon>
        <taxon>Pezizomycotina</taxon>
        <taxon>Eurotiomycetes</taxon>
        <taxon>Eurotiomycetidae</taxon>
        <taxon>Eurotiales</taxon>
        <taxon>Aspergillaceae</taxon>
        <taxon>Penicilliopsis</taxon>
    </lineage>
</organism>
<accession>A0A1L9S7A3</accession>
<evidence type="ECO:0000313" key="3">
    <source>
        <dbReference type="Proteomes" id="UP000184188"/>
    </source>
</evidence>
<dbReference type="AlphaFoldDB" id="A0A1L9S7A3"/>
<keyword evidence="3" id="KW-1185">Reference proteome</keyword>
<sequence length="126" mass="13888">MEKRKQPTQNKKGERDTMEREKRNPADSDKRPMRGGKVTIWSLTASHRPGPTTSSSSSSHLLSVAPSRSQSLSRPHARPKCRPVAPRPVSVAVTTPASRRPLPPALFGTRARDVIRLICWKNAASS</sequence>
<proteinExistence type="predicted"/>
<feature type="region of interest" description="Disordered" evidence="1">
    <location>
        <begin position="1"/>
        <end position="90"/>
    </location>
</feature>
<gene>
    <name evidence="2" type="ORF">ASPZODRAFT_1208966</name>
</gene>
<dbReference type="GeneID" id="34607737"/>
<evidence type="ECO:0000313" key="2">
    <source>
        <dbReference type="EMBL" id="OJJ43057.1"/>
    </source>
</evidence>
<dbReference type="EMBL" id="KV878354">
    <property type="protein sequence ID" value="OJJ43057.1"/>
    <property type="molecule type" value="Genomic_DNA"/>
</dbReference>
<feature type="compositionally biased region" description="Low complexity" evidence="1">
    <location>
        <begin position="46"/>
        <end position="69"/>
    </location>
</feature>
<dbReference type="Proteomes" id="UP000184188">
    <property type="component" value="Unassembled WGS sequence"/>
</dbReference>
<protein>
    <submittedName>
        <fullName evidence="2">Uncharacterized protein</fullName>
    </submittedName>
</protein>
<dbReference type="VEuPathDB" id="FungiDB:ASPZODRAFT_1208966"/>
<dbReference type="RefSeq" id="XP_022577567.1">
    <property type="nucleotide sequence ID" value="XM_022721272.1"/>
</dbReference>
<reference evidence="3" key="1">
    <citation type="journal article" date="2017" name="Genome Biol.">
        <title>Comparative genomics reveals high biological diversity and specific adaptations in the industrially and medically important fungal genus Aspergillus.</title>
        <authorList>
            <person name="de Vries R.P."/>
            <person name="Riley R."/>
            <person name="Wiebenga A."/>
            <person name="Aguilar-Osorio G."/>
            <person name="Amillis S."/>
            <person name="Uchima C.A."/>
            <person name="Anderluh G."/>
            <person name="Asadollahi M."/>
            <person name="Askin M."/>
            <person name="Barry K."/>
            <person name="Battaglia E."/>
            <person name="Bayram O."/>
            <person name="Benocci T."/>
            <person name="Braus-Stromeyer S.A."/>
            <person name="Caldana C."/>
            <person name="Canovas D."/>
            <person name="Cerqueira G.C."/>
            <person name="Chen F."/>
            <person name="Chen W."/>
            <person name="Choi C."/>
            <person name="Clum A."/>
            <person name="Dos Santos R.A."/>
            <person name="Damasio A.R."/>
            <person name="Diallinas G."/>
            <person name="Emri T."/>
            <person name="Fekete E."/>
            <person name="Flipphi M."/>
            <person name="Freyberg S."/>
            <person name="Gallo A."/>
            <person name="Gournas C."/>
            <person name="Habgood R."/>
            <person name="Hainaut M."/>
            <person name="Harispe M.L."/>
            <person name="Henrissat B."/>
            <person name="Hilden K.S."/>
            <person name="Hope R."/>
            <person name="Hossain A."/>
            <person name="Karabika E."/>
            <person name="Karaffa L."/>
            <person name="Karanyi Z."/>
            <person name="Krasevec N."/>
            <person name="Kuo A."/>
            <person name="Kusch H."/>
            <person name="LaButti K."/>
            <person name="Lagendijk E.L."/>
            <person name="Lapidus A."/>
            <person name="Levasseur A."/>
            <person name="Lindquist E."/>
            <person name="Lipzen A."/>
            <person name="Logrieco A.F."/>
            <person name="MacCabe A."/>
            <person name="Maekelae M.R."/>
            <person name="Malavazi I."/>
            <person name="Melin P."/>
            <person name="Meyer V."/>
            <person name="Mielnichuk N."/>
            <person name="Miskei M."/>
            <person name="Molnar A.P."/>
            <person name="Mule G."/>
            <person name="Ngan C.Y."/>
            <person name="Orejas M."/>
            <person name="Orosz E."/>
            <person name="Ouedraogo J.P."/>
            <person name="Overkamp K.M."/>
            <person name="Park H.-S."/>
            <person name="Perrone G."/>
            <person name="Piumi F."/>
            <person name="Punt P.J."/>
            <person name="Ram A.F."/>
            <person name="Ramon A."/>
            <person name="Rauscher S."/>
            <person name="Record E."/>
            <person name="Riano-Pachon D.M."/>
            <person name="Robert V."/>
            <person name="Roehrig J."/>
            <person name="Ruller R."/>
            <person name="Salamov A."/>
            <person name="Salih N.S."/>
            <person name="Samson R.A."/>
            <person name="Sandor E."/>
            <person name="Sanguinetti M."/>
            <person name="Schuetze T."/>
            <person name="Sepcic K."/>
            <person name="Shelest E."/>
            <person name="Sherlock G."/>
            <person name="Sophianopoulou V."/>
            <person name="Squina F.M."/>
            <person name="Sun H."/>
            <person name="Susca A."/>
            <person name="Todd R.B."/>
            <person name="Tsang A."/>
            <person name="Unkles S.E."/>
            <person name="van de Wiele N."/>
            <person name="van Rossen-Uffink D."/>
            <person name="Oliveira J.V."/>
            <person name="Vesth T.C."/>
            <person name="Visser J."/>
            <person name="Yu J.-H."/>
            <person name="Zhou M."/>
            <person name="Andersen M.R."/>
            <person name="Archer D.B."/>
            <person name="Baker S.E."/>
            <person name="Benoit I."/>
            <person name="Brakhage A.A."/>
            <person name="Braus G.H."/>
            <person name="Fischer R."/>
            <person name="Frisvad J.C."/>
            <person name="Goldman G.H."/>
            <person name="Houbraken J."/>
            <person name="Oakley B."/>
            <person name="Pocsi I."/>
            <person name="Scazzocchio C."/>
            <person name="Seiboth B."/>
            <person name="vanKuyk P.A."/>
            <person name="Wortman J."/>
            <person name="Dyer P.S."/>
            <person name="Grigoriev I.V."/>
        </authorList>
    </citation>
    <scope>NUCLEOTIDE SEQUENCE [LARGE SCALE GENOMIC DNA]</scope>
    <source>
        <strain evidence="3">CBS 506.65</strain>
    </source>
</reference>
<name>A0A1L9S7A3_9EURO</name>